<dbReference type="PANTHER" id="PTHR30386">
    <property type="entry name" value="MEMBRANE FUSION SUBUNIT OF EMRAB-TOLC MULTIDRUG EFFLUX PUMP"/>
    <property type="match status" value="1"/>
</dbReference>
<dbReference type="Gene3D" id="2.40.30.170">
    <property type="match status" value="1"/>
</dbReference>
<accession>A0ABW4XIM8</accession>
<dbReference type="PANTHER" id="PTHR30386:SF19">
    <property type="entry name" value="MULTIDRUG EXPORT PROTEIN EMRA-RELATED"/>
    <property type="match status" value="1"/>
</dbReference>
<dbReference type="RefSeq" id="WP_345338065.1">
    <property type="nucleotide sequence ID" value="NZ_BAABLI010000004.1"/>
</dbReference>
<proteinExistence type="predicted"/>
<keyword evidence="4" id="KW-1185">Reference proteome</keyword>
<reference evidence="4" key="1">
    <citation type="journal article" date="2019" name="Int. J. Syst. Evol. Microbiol.">
        <title>The Global Catalogue of Microorganisms (GCM) 10K type strain sequencing project: providing services to taxonomists for standard genome sequencing and annotation.</title>
        <authorList>
            <consortium name="The Broad Institute Genomics Platform"/>
            <consortium name="The Broad Institute Genome Sequencing Center for Infectious Disease"/>
            <person name="Wu L."/>
            <person name="Ma J."/>
        </authorList>
    </citation>
    <scope>NUCLEOTIDE SEQUENCE [LARGE SCALE GENOMIC DNA]</scope>
    <source>
        <strain evidence="4">CGMCC 1.10992</strain>
    </source>
</reference>
<dbReference type="InterPro" id="IPR058634">
    <property type="entry name" value="AaeA-lik-b-barrel"/>
</dbReference>
<dbReference type="Gene3D" id="2.40.50.100">
    <property type="match status" value="1"/>
</dbReference>
<evidence type="ECO:0000313" key="3">
    <source>
        <dbReference type="EMBL" id="MFD2094932.1"/>
    </source>
</evidence>
<evidence type="ECO:0000313" key="4">
    <source>
        <dbReference type="Proteomes" id="UP001597380"/>
    </source>
</evidence>
<protein>
    <submittedName>
        <fullName evidence="3">HlyD family secretion protein</fullName>
    </submittedName>
</protein>
<evidence type="ECO:0000259" key="2">
    <source>
        <dbReference type="Pfam" id="PF25963"/>
    </source>
</evidence>
<dbReference type="EMBL" id="JBHUHT010000007">
    <property type="protein sequence ID" value="MFD2094932.1"/>
    <property type="molecule type" value="Genomic_DNA"/>
</dbReference>
<comment type="subcellular location">
    <subcellularLocation>
        <location evidence="1">Cell envelope</location>
    </subcellularLocation>
</comment>
<dbReference type="InterPro" id="IPR050739">
    <property type="entry name" value="MFP"/>
</dbReference>
<sequence>MVKIIAFVLIFLCCGFTVFQYQNQEPGLVRIDNAYVTGRILRVNSTSAGRVERLLVERGEQVVEGDLLFTINRRNAFLEYERSLFRLSALVDSEISRCIDLSELTLQSEIQQKELKYSQGVLSKYRSLGELGLIDANFVDKQALEAEVSDLEAAIEKQRLLSNHFKQREPITSRPAIKQAISDVRESFYNLKSTEIRAPANGYVYELIAYQGMYADEGVNLLVMVPTEDMLFEANVLESKLSQIKVGDTAEVTPDAYGGDVKLNGVVHSIVPSITASFSTIPRNNLDSNWVKTMQRVPVLIAIEEPPSKRLPLGSSAKVSIHTNVEATTLVSDGAQAGGPEDIGASIDSHLVSVGDVWDVEFEKVITSELKAKHQHLKALPELTCAWE</sequence>
<dbReference type="Proteomes" id="UP001597380">
    <property type="component" value="Unassembled WGS sequence"/>
</dbReference>
<feature type="domain" description="p-hydroxybenzoic acid efflux pump subunit AaeA-like beta-barrel" evidence="2">
    <location>
        <begin position="234"/>
        <end position="322"/>
    </location>
</feature>
<dbReference type="Pfam" id="PF25963">
    <property type="entry name" value="Beta-barrel_AAEA"/>
    <property type="match status" value="1"/>
</dbReference>
<organism evidence="3 4">
    <name type="scientific">Corallincola platygyrae</name>
    <dbReference type="NCBI Taxonomy" id="1193278"/>
    <lineage>
        <taxon>Bacteria</taxon>
        <taxon>Pseudomonadati</taxon>
        <taxon>Pseudomonadota</taxon>
        <taxon>Gammaproteobacteria</taxon>
        <taxon>Alteromonadales</taxon>
        <taxon>Psychromonadaceae</taxon>
        <taxon>Corallincola</taxon>
    </lineage>
</organism>
<gene>
    <name evidence="3" type="ORF">ACFSJ3_02985</name>
</gene>
<comment type="caution">
    <text evidence="3">The sequence shown here is derived from an EMBL/GenBank/DDBJ whole genome shotgun (WGS) entry which is preliminary data.</text>
</comment>
<evidence type="ECO:0000256" key="1">
    <source>
        <dbReference type="ARBA" id="ARBA00004196"/>
    </source>
</evidence>
<name>A0ABW4XIM8_9GAMM</name>